<dbReference type="Pfam" id="PF04402">
    <property type="entry name" value="SIMPL"/>
    <property type="match status" value="1"/>
</dbReference>
<dbReference type="EMBL" id="JBHLTC010000040">
    <property type="protein sequence ID" value="MFC0628920.1"/>
    <property type="molecule type" value="Genomic_DNA"/>
</dbReference>
<proteinExistence type="predicted"/>
<evidence type="ECO:0000313" key="2">
    <source>
        <dbReference type="Proteomes" id="UP001589890"/>
    </source>
</evidence>
<dbReference type="Gene3D" id="3.30.70.2970">
    <property type="entry name" value="Protein of unknown function (DUF541), domain 2"/>
    <property type="match status" value="1"/>
</dbReference>
<dbReference type="InterPro" id="IPR007497">
    <property type="entry name" value="SIMPL/DUF541"/>
</dbReference>
<accession>A0ABV6QWB5</accession>
<dbReference type="Proteomes" id="UP001589890">
    <property type="component" value="Unassembled WGS sequence"/>
</dbReference>
<dbReference type="InterPro" id="IPR052022">
    <property type="entry name" value="26kDa_periplasmic_antigen"/>
</dbReference>
<dbReference type="PANTHER" id="PTHR34387:SF2">
    <property type="entry name" value="SLR1258 PROTEIN"/>
    <property type="match status" value="1"/>
</dbReference>
<reference evidence="1 2" key="1">
    <citation type="submission" date="2024-09" db="EMBL/GenBank/DDBJ databases">
        <authorList>
            <person name="Sun Q."/>
            <person name="Mori K."/>
        </authorList>
    </citation>
    <scope>NUCLEOTIDE SEQUENCE [LARGE SCALE GENOMIC DNA]</scope>
    <source>
        <strain evidence="1 2">CGMCC 1.15906</strain>
    </source>
</reference>
<dbReference type="Gene3D" id="3.30.110.170">
    <property type="entry name" value="Protein of unknown function (DUF541), domain 1"/>
    <property type="match status" value="1"/>
</dbReference>
<comment type="caution">
    <text evidence="1">The sequence shown here is derived from an EMBL/GenBank/DDBJ whole genome shotgun (WGS) entry which is preliminary data.</text>
</comment>
<organism evidence="1 2">
    <name type="scientific">Kribbella deserti</name>
    <dbReference type="NCBI Taxonomy" id="1926257"/>
    <lineage>
        <taxon>Bacteria</taxon>
        <taxon>Bacillati</taxon>
        <taxon>Actinomycetota</taxon>
        <taxon>Actinomycetes</taxon>
        <taxon>Propionibacteriales</taxon>
        <taxon>Kribbellaceae</taxon>
        <taxon>Kribbella</taxon>
    </lineage>
</organism>
<dbReference type="RefSeq" id="WP_380056063.1">
    <property type="nucleotide sequence ID" value="NZ_JBHLTC010000040.1"/>
</dbReference>
<gene>
    <name evidence="1" type="ORF">ACFFGN_32945</name>
</gene>
<sequence>MDSGITVTGTGQAQAPADLLRLHLSVGHSAADVSDAVDAVAAQTDAATAALTAQGVATADIRTSSVNVFPEYGDGMQVSRYRASHSLVVSTADLTGFGRLLKAVVAAIGNDLSLEQLHFDIADKTALIEQARHEAFADARERARHLAELADRQLGGIESVQETRHSGGFEPMMFAAKDMAAGAPSLAVAPGQQTIESSVTVRWSWA</sequence>
<dbReference type="PANTHER" id="PTHR34387">
    <property type="entry name" value="SLR1258 PROTEIN"/>
    <property type="match status" value="1"/>
</dbReference>
<protein>
    <submittedName>
        <fullName evidence="1">SIMPL domain-containing protein</fullName>
    </submittedName>
</protein>
<name>A0ABV6QWB5_9ACTN</name>
<evidence type="ECO:0000313" key="1">
    <source>
        <dbReference type="EMBL" id="MFC0628920.1"/>
    </source>
</evidence>
<keyword evidence="2" id="KW-1185">Reference proteome</keyword>